<dbReference type="EMBL" id="KV750983">
    <property type="protein sequence ID" value="OCL02218.1"/>
    <property type="molecule type" value="Genomic_DNA"/>
</dbReference>
<gene>
    <name evidence="2" type="ORF">AOQ84DRAFT_229440</name>
</gene>
<sequence>MRFNISKLMALAYFHGFGLVLGLLDGPAVRDAEPIQARITGQTTAYPTTITKVWSSTTTSIMYPNPAFAIFSNMIYITTMTVTLFEPWPSMPTVFPYTLVQTELDDMTISTLVNTSGTPTTYVQSTKYTVSSTWVLNQPAPTDLAAGTTVDALPCSECTPEGWAPDERCTRHNLDTACQGQCDLREGLWWCYKRYYNQPGAPVMGRVCWGNNDTAGQMFEYAQLAEPCKKTDHRVQCVPCKGLESNWEAGNWLLDP</sequence>
<feature type="chain" id="PRO_5034659791" evidence="1">
    <location>
        <begin position="23"/>
        <end position="256"/>
    </location>
</feature>
<feature type="signal peptide" evidence="1">
    <location>
        <begin position="1"/>
        <end position="22"/>
    </location>
</feature>
<name>A0A8E2EPY1_9PEZI</name>
<dbReference type="OrthoDB" id="5241936at2759"/>
<evidence type="ECO:0000256" key="1">
    <source>
        <dbReference type="SAM" id="SignalP"/>
    </source>
</evidence>
<reference evidence="2 3" key="1">
    <citation type="journal article" date="2016" name="Nat. Commun.">
        <title>Ectomycorrhizal ecology is imprinted in the genome of the dominant symbiotic fungus Cenococcum geophilum.</title>
        <authorList>
            <consortium name="DOE Joint Genome Institute"/>
            <person name="Peter M."/>
            <person name="Kohler A."/>
            <person name="Ohm R.A."/>
            <person name="Kuo A."/>
            <person name="Krutzmann J."/>
            <person name="Morin E."/>
            <person name="Arend M."/>
            <person name="Barry K.W."/>
            <person name="Binder M."/>
            <person name="Choi C."/>
            <person name="Clum A."/>
            <person name="Copeland A."/>
            <person name="Grisel N."/>
            <person name="Haridas S."/>
            <person name="Kipfer T."/>
            <person name="LaButti K."/>
            <person name="Lindquist E."/>
            <person name="Lipzen A."/>
            <person name="Maire R."/>
            <person name="Meier B."/>
            <person name="Mihaltcheva S."/>
            <person name="Molinier V."/>
            <person name="Murat C."/>
            <person name="Poggeler S."/>
            <person name="Quandt C.A."/>
            <person name="Sperisen C."/>
            <person name="Tritt A."/>
            <person name="Tisserant E."/>
            <person name="Crous P.W."/>
            <person name="Henrissat B."/>
            <person name="Nehls U."/>
            <person name="Egli S."/>
            <person name="Spatafora J.W."/>
            <person name="Grigoriev I.V."/>
            <person name="Martin F.M."/>
        </authorList>
    </citation>
    <scope>NUCLEOTIDE SEQUENCE [LARGE SCALE GENOMIC DNA]</scope>
    <source>
        <strain evidence="2 3">CBS 207.34</strain>
    </source>
</reference>
<protein>
    <submittedName>
        <fullName evidence="2">Uncharacterized protein</fullName>
    </submittedName>
</protein>
<keyword evidence="3" id="KW-1185">Reference proteome</keyword>
<organism evidence="2 3">
    <name type="scientific">Glonium stellatum</name>
    <dbReference type="NCBI Taxonomy" id="574774"/>
    <lineage>
        <taxon>Eukaryota</taxon>
        <taxon>Fungi</taxon>
        <taxon>Dikarya</taxon>
        <taxon>Ascomycota</taxon>
        <taxon>Pezizomycotina</taxon>
        <taxon>Dothideomycetes</taxon>
        <taxon>Pleosporomycetidae</taxon>
        <taxon>Gloniales</taxon>
        <taxon>Gloniaceae</taxon>
        <taxon>Glonium</taxon>
    </lineage>
</organism>
<evidence type="ECO:0000313" key="2">
    <source>
        <dbReference type="EMBL" id="OCL02218.1"/>
    </source>
</evidence>
<accession>A0A8E2EPY1</accession>
<proteinExistence type="predicted"/>
<keyword evidence="1" id="KW-0732">Signal</keyword>
<dbReference type="Proteomes" id="UP000250140">
    <property type="component" value="Unassembled WGS sequence"/>
</dbReference>
<evidence type="ECO:0000313" key="3">
    <source>
        <dbReference type="Proteomes" id="UP000250140"/>
    </source>
</evidence>
<dbReference type="AlphaFoldDB" id="A0A8E2EPY1"/>